<keyword evidence="7 13" id="KW-0732">Signal</keyword>
<evidence type="ECO:0000256" key="6">
    <source>
        <dbReference type="ARBA" id="ARBA00022630"/>
    </source>
</evidence>
<dbReference type="PANTHER" id="PTHR32448">
    <property type="entry name" value="OS08G0158400 PROTEIN"/>
    <property type="match status" value="1"/>
</dbReference>
<accession>A0A8S9MFP6</accession>
<reference evidence="15" key="1">
    <citation type="submission" date="2019-12" db="EMBL/GenBank/DDBJ databases">
        <title>Genome sequencing and annotation of Brassica cretica.</title>
        <authorList>
            <person name="Studholme D.J."/>
            <person name="Sarris P.F."/>
        </authorList>
    </citation>
    <scope>NUCLEOTIDE SEQUENCE</scope>
    <source>
        <strain evidence="15">PFS-102/07</strain>
        <tissue evidence="15">Leaf</tissue>
    </source>
</reference>
<evidence type="ECO:0000256" key="10">
    <source>
        <dbReference type="ARBA" id="ARBA00023002"/>
    </source>
</evidence>
<evidence type="ECO:0000256" key="5">
    <source>
        <dbReference type="ARBA" id="ARBA00022525"/>
    </source>
</evidence>
<dbReference type="EMBL" id="QGKY02000089">
    <property type="protein sequence ID" value="KAF2616056.1"/>
    <property type="molecule type" value="Genomic_DNA"/>
</dbReference>
<gene>
    <name evidence="15" type="ORF">F2Q70_00013204</name>
</gene>
<keyword evidence="12" id="KW-0325">Glycoprotein</keyword>
<dbReference type="InterPro" id="IPR036318">
    <property type="entry name" value="FAD-bd_PCMH-like_sf"/>
</dbReference>
<evidence type="ECO:0000256" key="1">
    <source>
        <dbReference type="ARBA" id="ARBA00001974"/>
    </source>
</evidence>
<dbReference type="InterPro" id="IPR016169">
    <property type="entry name" value="FAD-bd_PCMH_sub2"/>
</dbReference>
<comment type="similarity">
    <text evidence="3">Belongs to the oxygen-dependent FAD-linked oxidoreductase family.</text>
</comment>
<evidence type="ECO:0000256" key="11">
    <source>
        <dbReference type="ARBA" id="ARBA00023157"/>
    </source>
</evidence>
<dbReference type="SUPFAM" id="SSF56176">
    <property type="entry name" value="FAD-binding/transporter-associated domain-like"/>
    <property type="match status" value="1"/>
</dbReference>
<evidence type="ECO:0000313" key="15">
    <source>
        <dbReference type="EMBL" id="KAF2616056.1"/>
    </source>
</evidence>
<sequence length="658" mass="74746">MLTTRPSFVFFLLFLSLPLSSLSQPSNPVYNSFLKCFSEKTKTPQAQNVFSQSNPSFSSVLRAYIRNARFNTSSTPKPTLIITPRSYSHVSAAVLCSKPLNFVFKIRSGGHDYDGLSYVSDKPFFVLDLSNLRDVTVNIADQTAWISAGATLGEVYYRIWEKSKVHGFPAGVCPTVGVGGHLSGGGYGNMLRKFGLSVDNLIDAKIVDVNGRILDRKSMGEDLFWAISGGGGVSFGVVLGYKVKLVPVPRVVTVFRVEQFMESGAVDMVHKWQSVGPRTDRNLFLRMLLQPVTRNKVQTVRATAVALFLGRADDVVSLLRKELPELALKKENCTEMTWFQSALWWDNRLNATQIDPKVFLDRNLDSSRFLKRKSDYVATEIPRDGIASLFKKMIELGKVGLVFNPYGGKMAEIAEDATPLPHRKMLFKIQYSVNWQESSPEIEKGFLNQSRVLHSFMTQFVSKNPRRAYLNYRDVDIGVNDHGPNSYEEGEVYGRMYFGKNFDRLVKIKTAVDPGNFFRNEQSIPTLPKDFLRRWRFLTKRSMREVGKPVSTKRDPPCLGDCWRSDTNLEIRPDFDFFQGKCMTIKTRTRKGKRFVKTSFAEPREKGLSKMLSEDQNQLIRHGRKKRQRKTINGESEEGELYDEEAAIKTLQYDACIN</sequence>
<evidence type="ECO:0000256" key="12">
    <source>
        <dbReference type="ARBA" id="ARBA00023180"/>
    </source>
</evidence>
<evidence type="ECO:0000256" key="3">
    <source>
        <dbReference type="ARBA" id="ARBA00005466"/>
    </source>
</evidence>
<dbReference type="Pfam" id="PF08031">
    <property type="entry name" value="BBE"/>
    <property type="match status" value="1"/>
</dbReference>
<keyword evidence="5" id="KW-0964">Secreted</keyword>
<dbReference type="InterPro" id="IPR016167">
    <property type="entry name" value="FAD-bd_PCMH_sub1"/>
</dbReference>
<feature type="chain" id="PRO_5035824665" description="FAD-binding PCMH-type domain-containing protein" evidence="13">
    <location>
        <begin position="24"/>
        <end position="658"/>
    </location>
</feature>
<keyword evidence="10" id="KW-0560">Oxidoreductase</keyword>
<dbReference type="InterPro" id="IPR006094">
    <property type="entry name" value="Oxid_FAD_bind_N"/>
</dbReference>
<dbReference type="Pfam" id="PF01565">
    <property type="entry name" value="FAD_binding_4"/>
    <property type="match status" value="1"/>
</dbReference>
<dbReference type="GO" id="GO:0016491">
    <property type="term" value="F:oxidoreductase activity"/>
    <property type="evidence" value="ECO:0007669"/>
    <property type="project" value="UniProtKB-KW"/>
</dbReference>
<name>A0A8S9MFP6_BRACR</name>
<comment type="caution">
    <text evidence="15">The sequence shown here is derived from an EMBL/GenBank/DDBJ whole genome shotgun (WGS) entry which is preliminary data.</text>
</comment>
<dbReference type="Gene3D" id="3.30.43.10">
    <property type="entry name" value="Uridine Diphospho-n-acetylenolpyruvylglucosamine Reductase, domain 2"/>
    <property type="match status" value="1"/>
</dbReference>
<evidence type="ECO:0000259" key="14">
    <source>
        <dbReference type="PROSITE" id="PS51387"/>
    </source>
</evidence>
<dbReference type="AlphaFoldDB" id="A0A8S9MFP6"/>
<dbReference type="PROSITE" id="PS51387">
    <property type="entry name" value="FAD_PCMH"/>
    <property type="match status" value="1"/>
</dbReference>
<keyword evidence="4" id="KW-0134">Cell wall</keyword>
<evidence type="ECO:0000256" key="2">
    <source>
        <dbReference type="ARBA" id="ARBA00004191"/>
    </source>
</evidence>
<dbReference type="GO" id="GO:0071949">
    <property type="term" value="F:FAD binding"/>
    <property type="evidence" value="ECO:0007669"/>
    <property type="project" value="InterPro"/>
</dbReference>
<protein>
    <recommendedName>
        <fullName evidence="14">FAD-binding PCMH-type domain-containing protein</fullName>
    </recommendedName>
</protein>
<evidence type="ECO:0000256" key="13">
    <source>
        <dbReference type="SAM" id="SignalP"/>
    </source>
</evidence>
<keyword evidence="9" id="KW-0274">FAD</keyword>
<evidence type="ECO:0000256" key="7">
    <source>
        <dbReference type="ARBA" id="ARBA00022729"/>
    </source>
</evidence>
<keyword evidence="8" id="KW-0547">Nucleotide-binding</keyword>
<feature type="signal peptide" evidence="13">
    <location>
        <begin position="1"/>
        <end position="23"/>
    </location>
</feature>
<dbReference type="InterPro" id="IPR016166">
    <property type="entry name" value="FAD-bd_PCMH"/>
</dbReference>
<comment type="subcellular location">
    <subcellularLocation>
        <location evidence="2">Secreted</location>
        <location evidence="2">Cell wall</location>
    </subcellularLocation>
</comment>
<dbReference type="Gene3D" id="3.40.462.20">
    <property type="match status" value="1"/>
</dbReference>
<dbReference type="Gene3D" id="3.30.465.10">
    <property type="match status" value="1"/>
</dbReference>
<dbReference type="FunFam" id="3.30.43.10:FF:000004">
    <property type="entry name" value="Berberine bridge enzyme-like 15"/>
    <property type="match status" value="1"/>
</dbReference>
<evidence type="ECO:0000256" key="9">
    <source>
        <dbReference type="ARBA" id="ARBA00022827"/>
    </source>
</evidence>
<proteinExistence type="inferred from homology"/>
<keyword evidence="11" id="KW-1015">Disulfide bond</keyword>
<evidence type="ECO:0000256" key="4">
    <source>
        <dbReference type="ARBA" id="ARBA00022512"/>
    </source>
</evidence>
<keyword evidence="6" id="KW-0285">Flavoprotein</keyword>
<organism evidence="15">
    <name type="scientific">Brassica cretica</name>
    <name type="common">Mustard</name>
    <dbReference type="NCBI Taxonomy" id="69181"/>
    <lineage>
        <taxon>Eukaryota</taxon>
        <taxon>Viridiplantae</taxon>
        <taxon>Streptophyta</taxon>
        <taxon>Embryophyta</taxon>
        <taxon>Tracheophyta</taxon>
        <taxon>Spermatophyta</taxon>
        <taxon>Magnoliopsida</taxon>
        <taxon>eudicotyledons</taxon>
        <taxon>Gunneridae</taxon>
        <taxon>Pentapetalae</taxon>
        <taxon>rosids</taxon>
        <taxon>malvids</taxon>
        <taxon>Brassicales</taxon>
        <taxon>Brassicaceae</taxon>
        <taxon>Brassiceae</taxon>
        <taxon>Brassica</taxon>
    </lineage>
</organism>
<comment type="cofactor">
    <cofactor evidence="1">
        <name>FAD</name>
        <dbReference type="ChEBI" id="CHEBI:57692"/>
    </cofactor>
</comment>
<feature type="domain" description="FAD-binding PCMH-type" evidence="14">
    <location>
        <begin position="74"/>
        <end position="248"/>
    </location>
</feature>
<evidence type="ECO:0000256" key="8">
    <source>
        <dbReference type="ARBA" id="ARBA00022741"/>
    </source>
</evidence>
<dbReference type="InterPro" id="IPR012951">
    <property type="entry name" value="BBE"/>
</dbReference>